<dbReference type="PANTHER" id="PTHR23076">
    <property type="entry name" value="METALLOPROTEASE M41 FTSH"/>
    <property type="match status" value="1"/>
</dbReference>
<evidence type="ECO:0000256" key="15">
    <source>
        <dbReference type="ARBA" id="ARBA00022989"/>
    </source>
</evidence>
<dbReference type="NCBIfam" id="TIGR00756">
    <property type="entry name" value="PPR"/>
    <property type="match status" value="2"/>
</dbReference>
<dbReference type="SMART" id="SM00382">
    <property type="entry name" value="AAA"/>
    <property type="match status" value="1"/>
</dbReference>
<dbReference type="PANTHER" id="PTHR23076:SF118">
    <property type="entry name" value="ATP-DEPENDENT ZINC METALLOPROTEASE FTSH 6, CHLOROPLASTIC"/>
    <property type="match status" value="1"/>
</dbReference>
<reference evidence="23" key="1">
    <citation type="submission" date="2016-04" db="EMBL/GenBank/DDBJ databases">
        <title>Cephalotus genome sequencing.</title>
        <authorList>
            <person name="Fukushima K."/>
            <person name="Hasebe M."/>
            <person name="Fang X."/>
        </authorList>
    </citation>
    <scope>NUCLEOTIDE SEQUENCE [LARGE SCALE GENOMIC DNA]</scope>
    <source>
        <strain evidence="23">cv. St1</strain>
    </source>
</reference>
<keyword evidence="11" id="KW-0378">Hydrolase</keyword>
<evidence type="ECO:0000256" key="5">
    <source>
        <dbReference type="ARBA" id="ARBA00022640"/>
    </source>
</evidence>
<keyword evidence="16" id="KW-0482">Metalloprotease</keyword>
<evidence type="ECO:0000256" key="6">
    <source>
        <dbReference type="ARBA" id="ARBA00022670"/>
    </source>
</evidence>
<dbReference type="Gene3D" id="3.40.50.300">
    <property type="entry name" value="P-loop containing nucleotide triphosphate hydrolases"/>
    <property type="match status" value="1"/>
</dbReference>
<feature type="non-terminal residue" evidence="22">
    <location>
        <position position="1158"/>
    </location>
</feature>
<dbReference type="InterPro" id="IPR005936">
    <property type="entry name" value="FtsH"/>
</dbReference>
<keyword evidence="6" id="KW-0645">Protease</keyword>
<organism evidence="22 23">
    <name type="scientific">Cephalotus follicularis</name>
    <name type="common">Albany pitcher plant</name>
    <dbReference type="NCBI Taxonomy" id="3775"/>
    <lineage>
        <taxon>Eukaryota</taxon>
        <taxon>Viridiplantae</taxon>
        <taxon>Streptophyta</taxon>
        <taxon>Embryophyta</taxon>
        <taxon>Tracheophyta</taxon>
        <taxon>Spermatophyta</taxon>
        <taxon>Magnoliopsida</taxon>
        <taxon>eudicotyledons</taxon>
        <taxon>Gunneridae</taxon>
        <taxon>Pentapetalae</taxon>
        <taxon>rosids</taxon>
        <taxon>fabids</taxon>
        <taxon>Oxalidales</taxon>
        <taxon>Cephalotaceae</taxon>
        <taxon>Cephalotus</taxon>
    </lineage>
</organism>
<dbReference type="InterPro" id="IPR041569">
    <property type="entry name" value="AAA_lid_3"/>
</dbReference>
<keyword evidence="17" id="KW-0793">Thylakoid</keyword>
<evidence type="ECO:0000313" key="22">
    <source>
        <dbReference type="EMBL" id="GAV58093.1"/>
    </source>
</evidence>
<dbReference type="Gene3D" id="1.20.58.760">
    <property type="entry name" value="Peptidase M41"/>
    <property type="match status" value="1"/>
</dbReference>
<accession>A0A1Q3AR96</accession>
<evidence type="ECO:0000256" key="8">
    <source>
        <dbReference type="ARBA" id="ARBA00022723"/>
    </source>
</evidence>
<dbReference type="FunFam" id="1.25.40.10:FF:000090">
    <property type="entry name" value="Pentatricopeptide repeat-containing protein, chloroplastic"/>
    <property type="match status" value="1"/>
</dbReference>
<comment type="similarity">
    <text evidence="2">In the C-terminal section; belongs to the peptidase M41 family.</text>
</comment>
<dbReference type="InterPro" id="IPR046848">
    <property type="entry name" value="E_motif"/>
</dbReference>
<evidence type="ECO:0000256" key="2">
    <source>
        <dbReference type="ARBA" id="ARBA00010044"/>
    </source>
</evidence>
<evidence type="ECO:0000256" key="9">
    <source>
        <dbReference type="ARBA" id="ARBA00022737"/>
    </source>
</evidence>
<dbReference type="FunFam" id="1.10.8.60:FF:000001">
    <property type="entry name" value="ATP-dependent zinc metalloprotease FtsH"/>
    <property type="match status" value="1"/>
</dbReference>
<evidence type="ECO:0000256" key="1">
    <source>
        <dbReference type="ARBA" id="ARBA00001947"/>
    </source>
</evidence>
<dbReference type="Pfam" id="PF06480">
    <property type="entry name" value="FtsH_ext"/>
    <property type="match status" value="1"/>
</dbReference>
<evidence type="ECO:0000313" key="23">
    <source>
        <dbReference type="Proteomes" id="UP000187406"/>
    </source>
</evidence>
<evidence type="ECO:0000256" key="13">
    <source>
        <dbReference type="ARBA" id="ARBA00022840"/>
    </source>
</evidence>
<feature type="repeat" description="PPR" evidence="20">
    <location>
        <begin position="741"/>
        <end position="775"/>
    </location>
</feature>
<keyword evidence="14" id="KW-0809">Transit peptide</keyword>
<keyword evidence="4" id="KW-0150">Chloroplast</keyword>
<keyword evidence="13" id="KW-0067">ATP-binding</keyword>
<keyword evidence="5" id="KW-0934">Plastid</keyword>
<dbReference type="SUPFAM" id="SSF140990">
    <property type="entry name" value="FtsH protease domain-like"/>
    <property type="match status" value="1"/>
</dbReference>
<dbReference type="InterPro" id="IPR003959">
    <property type="entry name" value="ATPase_AAA_core"/>
</dbReference>
<dbReference type="GO" id="GO:0005524">
    <property type="term" value="F:ATP binding"/>
    <property type="evidence" value="ECO:0007669"/>
    <property type="project" value="UniProtKB-KW"/>
</dbReference>
<dbReference type="Gene3D" id="3.30.720.210">
    <property type="match status" value="1"/>
</dbReference>
<dbReference type="Gene3D" id="1.10.8.60">
    <property type="match status" value="1"/>
</dbReference>
<dbReference type="FunFam" id="3.30.720.210:FF:000002">
    <property type="entry name" value="ATP-dependent zinc metalloprotease FTSH chloroplastic"/>
    <property type="match status" value="1"/>
</dbReference>
<keyword evidence="10" id="KW-0547">Nucleotide-binding</keyword>
<keyword evidence="7" id="KW-0812">Transmembrane</keyword>
<comment type="cofactor">
    <cofactor evidence="1">
        <name>Zn(2+)</name>
        <dbReference type="ChEBI" id="CHEBI:29105"/>
    </cofactor>
</comment>
<evidence type="ECO:0000256" key="20">
    <source>
        <dbReference type="PROSITE-ProRule" id="PRU00708"/>
    </source>
</evidence>
<dbReference type="Pfam" id="PF20431">
    <property type="entry name" value="E_motif"/>
    <property type="match status" value="1"/>
</dbReference>
<evidence type="ECO:0000256" key="18">
    <source>
        <dbReference type="ARBA" id="ARBA00023136"/>
    </source>
</evidence>
<dbReference type="Gene3D" id="1.25.40.10">
    <property type="entry name" value="Tetratricopeptide repeat domain"/>
    <property type="match status" value="3"/>
</dbReference>
<protein>
    <submittedName>
        <fullName evidence="22">AAA domain-containing protein/Peptidase_M41 domain-containing protein/PPR domain-containing protein</fullName>
    </submittedName>
</protein>
<dbReference type="GO" id="GO:0010304">
    <property type="term" value="P:PSII associated light-harvesting complex II catabolic process"/>
    <property type="evidence" value="ECO:0007669"/>
    <property type="project" value="UniProtKB-ARBA"/>
</dbReference>
<dbReference type="AlphaFoldDB" id="A0A1Q3AR96"/>
<dbReference type="InterPro" id="IPR003960">
    <property type="entry name" value="ATPase_AAA_CS"/>
</dbReference>
<dbReference type="FunFam" id="1.25.40.10:FF:001678">
    <property type="entry name" value="Pentatricopeptide repeat-containing protein At2g36730"/>
    <property type="match status" value="1"/>
</dbReference>
<dbReference type="GO" id="GO:0009535">
    <property type="term" value="C:chloroplast thylakoid membrane"/>
    <property type="evidence" value="ECO:0007669"/>
    <property type="project" value="UniProtKB-SubCell"/>
</dbReference>
<evidence type="ECO:0000256" key="12">
    <source>
        <dbReference type="ARBA" id="ARBA00022833"/>
    </source>
</evidence>
<keyword evidence="12" id="KW-0862">Zinc</keyword>
<keyword evidence="23" id="KW-1185">Reference proteome</keyword>
<feature type="repeat" description="PPR" evidence="20">
    <location>
        <begin position="943"/>
        <end position="978"/>
    </location>
</feature>
<dbReference type="Pfam" id="PF01434">
    <property type="entry name" value="Peptidase_M41"/>
    <property type="match status" value="1"/>
</dbReference>
<dbReference type="PROSITE" id="PS00674">
    <property type="entry name" value="AAA"/>
    <property type="match status" value="1"/>
</dbReference>
<dbReference type="OrthoDB" id="1413014at2759"/>
<keyword evidence="9" id="KW-0677">Repeat</keyword>
<dbReference type="SUPFAM" id="SSF52540">
    <property type="entry name" value="P-loop containing nucleoside triphosphate hydrolases"/>
    <property type="match status" value="1"/>
</dbReference>
<comment type="subcellular location">
    <subcellularLocation>
        <location evidence="19">Plastid</location>
        <location evidence="19">Chloroplast thylakoid membrane</location>
        <topology evidence="19">Single-pass membrane protein</topology>
        <orientation evidence="19">Stromal side</orientation>
    </subcellularLocation>
</comment>
<dbReference type="InterPro" id="IPR027417">
    <property type="entry name" value="P-loop_NTPase"/>
</dbReference>
<keyword evidence="8" id="KW-0479">Metal-binding</keyword>
<dbReference type="FunFam" id="1.20.58.760:FF:000035">
    <property type="entry name" value="ATP-dependent zinc metalloprotease FTSH 6 chloroplastic"/>
    <property type="match status" value="1"/>
</dbReference>
<dbReference type="Pfam" id="PF01535">
    <property type="entry name" value="PPR"/>
    <property type="match status" value="6"/>
</dbReference>
<dbReference type="GO" id="GO:0008270">
    <property type="term" value="F:zinc ion binding"/>
    <property type="evidence" value="ECO:0007669"/>
    <property type="project" value="InterPro"/>
</dbReference>
<dbReference type="HAMAP" id="MF_01458">
    <property type="entry name" value="FtsH"/>
    <property type="match status" value="1"/>
</dbReference>
<dbReference type="InterPro" id="IPR011990">
    <property type="entry name" value="TPR-like_helical_dom_sf"/>
</dbReference>
<dbReference type="GO" id="GO:0004176">
    <property type="term" value="F:ATP-dependent peptidase activity"/>
    <property type="evidence" value="ECO:0007669"/>
    <property type="project" value="InterPro"/>
</dbReference>
<evidence type="ECO:0000256" key="14">
    <source>
        <dbReference type="ARBA" id="ARBA00022946"/>
    </source>
</evidence>
<proteinExistence type="inferred from homology"/>
<dbReference type="InParanoid" id="A0A1Q3AR96"/>
<dbReference type="GO" id="GO:0016887">
    <property type="term" value="F:ATP hydrolysis activity"/>
    <property type="evidence" value="ECO:0007669"/>
    <property type="project" value="InterPro"/>
</dbReference>
<dbReference type="Pfam" id="PF17862">
    <property type="entry name" value="AAA_lid_3"/>
    <property type="match status" value="1"/>
</dbReference>
<dbReference type="InterPro" id="IPR000642">
    <property type="entry name" value="Peptidase_M41"/>
</dbReference>
<evidence type="ECO:0000256" key="4">
    <source>
        <dbReference type="ARBA" id="ARBA00022528"/>
    </source>
</evidence>
<evidence type="ECO:0000256" key="11">
    <source>
        <dbReference type="ARBA" id="ARBA00022801"/>
    </source>
</evidence>
<evidence type="ECO:0000256" key="17">
    <source>
        <dbReference type="ARBA" id="ARBA00023078"/>
    </source>
</evidence>
<dbReference type="FunFam" id="3.40.50.300:FF:000001">
    <property type="entry name" value="ATP-dependent zinc metalloprotease FtsH"/>
    <property type="match status" value="1"/>
</dbReference>
<dbReference type="InterPro" id="IPR011546">
    <property type="entry name" value="Pept_M41_FtsH_extracell"/>
</dbReference>
<dbReference type="Pfam" id="PF00004">
    <property type="entry name" value="AAA"/>
    <property type="match status" value="1"/>
</dbReference>
<evidence type="ECO:0000256" key="7">
    <source>
        <dbReference type="ARBA" id="ARBA00022692"/>
    </source>
</evidence>
<evidence type="ECO:0000256" key="19">
    <source>
        <dbReference type="ARBA" id="ARBA00060455"/>
    </source>
</evidence>
<evidence type="ECO:0000259" key="21">
    <source>
        <dbReference type="SMART" id="SM00382"/>
    </source>
</evidence>
<dbReference type="GO" id="GO:0004222">
    <property type="term" value="F:metalloendopeptidase activity"/>
    <property type="evidence" value="ECO:0007669"/>
    <property type="project" value="InterPro"/>
</dbReference>
<keyword evidence="15" id="KW-1133">Transmembrane helix</keyword>
<evidence type="ECO:0000256" key="10">
    <source>
        <dbReference type="ARBA" id="ARBA00022741"/>
    </source>
</evidence>
<comment type="caution">
    <text evidence="22">The sequence shown here is derived from an EMBL/GenBank/DDBJ whole genome shotgun (WGS) entry which is preliminary data.</text>
</comment>
<dbReference type="EMBL" id="BDDD01000055">
    <property type="protein sequence ID" value="GAV58093.1"/>
    <property type="molecule type" value="Genomic_DNA"/>
</dbReference>
<dbReference type="STRING" id="3775.A0A1Q3AR96"/>
<feature type="repeat" description="PPR" evidence="20">
    <location>
        <begin position="842"/>
        <end position="876"/>
    </location>
</feature>
<feature type="domain" description="AAA+ ATPase" evidence="21">
    <location>
        <begin position="249"/>
        <end position="388"/>
    </location>
</feature>
<dbReference type="InterPro" id="IPR002885">
    <property type="entry name" value="PPR_rpt"/>
</dbReference>
<evidence type="ECO:0000256" key="16">
    <source>
        <dbReference type="ARBA" id="ARBA00023049"/>
    </source>
</evidence>
<keyword evidence="18" id="KW-0472">Membrane</keyword>
<evidence type="ECO:0000256" key="3">
    <source>
        <dbReference type="ARBA" id="ARBA00010550"/>
    </source>
</evidence>
<dbReference type="PROSITE" id="PS51375">
    <property type="entry name" value="PPR"/>
    <property type="match status" value="3"/>
</dbReference>
<sequence>MSPALAPSLSHLSICKSQGVSKDIHIPKGTHRETPSHKTITDSSKLISKRKLLHATSLGLIVKGLPLAQPANADQLETPVESTSSRISYSRFLQYLDEGAVRKVDLFENGTVAIAEIFNPTLDKFQRVKIQLPGLPQELLRKMKEKNVDFAVHPMEINMWPAKLELLGNFALPLILLGSLLLRSSSKNSPGGPNLPFGLGRSKAKLEMEPNTGVTFDDVAGVDEAKQDFQEIVEFLRTPEKFTAIGAKIPKGVLLVGPPGTGKTLLAKAIAGEAGVPFFSLSGSEFIEMFVGVGASRVRDLFNKAKANSPCLVFIDEIDAVGRQRGTGIGGGNDEREQTLNQLLTEMDGFSGNSGVIVIAATNRPEILDSALLRPGRFDRQVTVGLPDVRGREEILKVHSNNKKLDRNVSLGVIAMRTPGFSGADLANLMNEAAILAGRRGKDKITVKEIDDSIDRIVAGMEGTKMTDGKSKILVAYHEIGHAVCATLTPGHDPVQKVTLIPRGQARGLTWFIPGKDPTLISKQQLFARIVGGLGGRAAEELIFGESEITTGAAGDLQQITQIARQMVTMFGMSAIGPWTLTDPAVQSSDVVLRMLARNSMSEKLAEDIDLSVRHIIESAYEVAKNHIRNNRDAIDKLVDVLLEKETLTGEEFRAILSEFTDTPLALNYNPKFLSKKHQCLSLLKQCSSTKDVSQIHAQIQVSGLHQDSFLLSELVRFCSLSPFKNLSYARSLLDASVNSAPSSWSMLIRSYASSDTPKEAMWVFHEMRRRGIVFNNLTFPFLLKACAEFSGLEEGRQVQVEVFKYGFDCDVYVANNLVHFYGSSKKILDACYVFDEISERSVVSWNAVITACIDNLWLVEAIEYFVKMRDCGFEPDETTMVLVLSACVDLGNLSLGRWVHSQVIVRGMILNCQLGTALVDMYAKCGAVNYARLVFDSMKERNVWSWSAMILGLAQHGYAKEALNFFSKMMKISKIRPNYVTFLGVLSACSHAGLIDDGYRYFYDMELDCGIKPMMIHYGAMVDVLGRGGHLKEAYDFIINMPVDPDPIVWRTLLSACSIHDVNDKDGVGREVKKRLLELEPRRGGNLVMVANMYAEVGMWQKAANARTVMRDRGLKKMAGESSVELGGRIHKFYSGCDCQVEMYTTLLEELNLNMKM</sequence>
<dbReference type="GO" id="GO:0006508">
    <property type="term" value="P:proteolysis"/>
    <property type="evidence" value="ECO:0007669"/>
    <property type="project" value="UniProtKB-KW"/>
</dbReference>
<gene>
    <name evidence="22" type="ORF">CFOL_v3_01627</name>
</gene>
<dbReference type="CDD" id="cd19501">
    <property type="entry name" value="RecA-like_FtsH"/>
    <property type="match status" value="1"/>
</dbReference>
<comment type="similarity">
    <text evidence="3">In the N-terminal section; belongs to the AAA ATPase family.</text>
</comment>
<dbReference type="InterPro" id="IPR003593">
    <property type="entry name" value="AAA+_ATPase"/>
</dbReference>
<dbReference type="FunFam" id="1.25.40.10:FF:000396">
    <property type="entry name" value="Pentatricopeptide repeat-containing protein At2g36730"/>
    <property type="match status" value="1"/>
</dbReference>
<name>A0A1Q3AR96_CEPFO</name>
<dbReference type="InterPro" id="IPR037219">
    <property type="entry name" value="Peptidase_M41-like"/>
</dbReference>
<dbReference type="Proteomes" id="UP000187406">
    <property type="component" value="Unassembled WGS sequence"/>
</dbReference>
<dbReference type="NCBIfam" id="TIGR01241">
    <property type="entry name" value="FtsH_fam"/>
    <property type="match status" value="1"/>
</dbReference>